<reference evidence="2 3" key="1">
    <citation type="journal article" date="2020" name="ISME J.">
        <title>Comparative genomics reveals insights into cyanobacterial evolution and habitat adaptation.</title>
        <authorList>
            <person name="Chen M.Y."/>
            <person name="Teng W.K."/>
            <person name="Zhao L."/>
            <person name="Hu C.X."/>
            <person name="Zhou Y.K."/>
            <person name="Han B.P."/>
            <person name="Song L.R."/>
            <person name="Shu W.S."/>
        </authorList>
    </citation>
    <scope>NUCLEOTIDE SEQUENCE [LARGE SCALE GENOMIC DNA]</scope>
    <source>
        <strain evidence="2 3">FACHB-1342</strain>
    </source>
</reference>
<keyword evidence="1" id="KW-0472">Membrane</keyword>
<dbReference type="Proteomes" id="UP000648873">
    <property type="component" value="Unassembled WGS sequence"/>
</dbReference>
<evidence type="ECO:0000313" key="2">
    <source>
        <dbReference type="EMBL" id="MBD2601982.1"/>
    </source>
</evidence>
<dbReference type="RefSeq" id="WP_069475360.1">
    <property type="nucleotide sequence ID" value="NZ_JACJSV010000061.1"/>
</dbReference>
<name>A0ABR8GF61_MICVR</name>
<gene>
    <name evidence="2" type="ORF">H6G40_17530</name>
</gene>
<feature type="transmembrane region" description="Helical" evidence="1">
    <location>
        <begin position="12"/>
        <end position="31"/>
    </location>
</feature>
<keyword evidence="1" id="KW-1133">Transmembrane helix</keyword>
<comment type="caution">
    <text evidence="2">The sequence shown here is derived from an EMBL/GenBank/DDBJ whole genome shotgun (WGS) entry which is preliminary data.</text>
</comment>
<dbReference type="EMBL" id="JACJSV010000061">
    <property type="protein sequence ID" value="MBD2601982.1"/>
    <property type="molecule type" value="Genomic_DNA"/>
</dbReference>
<dbReference type="Pfam" id="PF14218">
    <property type="entry name" value="COP23"/>
    <property type="match status" value="1"/>
</dbReference>
<proteinExistence type="predicted"/>
<dbReference type="InterPro" id="IPR025478">
    <property type="entry name" value="COP23"/>
</dbReference>
<sequence>MSEKKADFWKIMFTGGIAAILPGVALVINSLTEYKKTQPPEESREEQRSKYSFWCDPYHAIDGKTLPTTLITTDKVDIPFFTWEDKSFGDKWSPVERCQAVARRLQVFNEKHGDFFKYITGGSLNNYPVFCISKTKNNSDNCNEDNLLITLKKGEDKSKVLREIIAFQTEAIRVKRGNSSNSEIILDIEQYIKEAPRIQSKKRVISH</sequence>
<organism evidence="2 3">
    <name type="scientific">Microcystis viridis FACHB-1342</name>
    <dbReference type="NCBI Taxonomy" id="2692900"/>
    <lineage>
        <taxon>Bacteria</taxon>
        <taxon>Bacillati</taxon>
        <taxon>Cyanobacteriota</taxon>
        <taxon>Cyanophyceae</taxon>
        <taxon>Oscillatoriophycideae</taxon>
        <taxon>Chroococcales</taxon>
        <taxon>Microcystaceae</taxon>
        <taxon>Microcystis</taxon>
    </lineage>
</organism>
<evidence type="ECO:0000313" key="3">
    <source>
        <dbReference type="Proteomes" id="UP000648873"/>
    </source>
</evidence>
<evidence type="ECO:0000256" key="1">
    <source>
        <dbReference type="SAM" id="Phobius"/>
    </source>
</evidence>
<accession>A0ABR8GF61</accession>
<keyword evidence="1" id="KW-0812">Transmembrane</keyword>
<keyword evidence="3" id="KW-1185">Reference proteome</keyword>
<protein>
    <submittedName>
        <fullName evidence="2">Uncharacterized protein</fullName>
    </submittedName>
</protein>